<dbReference type="EnsemblPlants" id="TuG1812G0200004066.01.T01">
    <property type="protein sequence ID" value="TuG1812G0200004066.01.T01"/>
    <property type="gene ID" value="TuG1812G0200004066.01"/>
</dbReference>
<keyword evidence="3" id="KW-1185">Reference proteome</keyword>
<dbReference type="Gramene" id="TuG1812G0200004066.01.T01">
    <property type="protein sequence ID" value="TuG1812G0200004066.01.T01"/>
    <property type="gene ID" value="TuG1812G0200004066.01"/>
</dbReference>
<reference evidence="2" key="3">
    <citation type="submission" date="2022-06" db="UniProtKB">
        <authorList>
            <consortium name="EnsemblPlants"/>
        </authorList>
    </citation>
    <scope>IDENTIFICATION</scope>
</reference>
<evidence type="ECO:0000313" key="2">
    <source>
        <dbReference type="EnsemblPlants" id="TuG1812G0200004066.01.T01"/>
    </source>
</evidence>
<protein>
    <submittedName>
        <fullName evidence="2">Uncharacterized protein</fullName>
    </submittedName>
</protein>
<reference evidence="2" key="2">
    <citation type="submission" date="2018-03" db="EMBL/GenBank/DDBJ databases">
        <title>The Triticum urartu genome reveals the dynamic nature of wheat genome evolution.</title>
        <authorList>
            <person name="Ling H."/>
            <person name="Ma B."/>
            <person name="Shi X."/>
            <person name="Liu H."/>
            <person name="Dong L."/>
            <person name="Sun H."/>
            <person name="Cao Y."/>
            <person name="Gao Q."/>
            <person name="Zheng S."/>
            <person name="Li Y."/>
            <person name="Yu Y."/>
            <person name="Du H."/>
            <person name="Qi M."/>
            <person name="Li Y."/>
            <person name="Yu H."/>
            <person name="Cui Y."/>
            <person name="Wang N."/>
            <person name="Chen C."/>
            <person name="Wu H."/>
            <person name="Zhao Y."/>
            <person name="Zhang J."/>
            <person name="Li Y."/>
            <person name="Zhou W."/>
            <person name="Zhang B."/>
            <person name="Hu W."/>
            <person name="Eijk M."/>
            <person name="Tang J."/>
            <person name="Witsenboer H."/>
            <person name="Zhao S."/>
            <person name="Li Z."/>
            <person name="Zhang A."/>
            <person name="Wang D."/>
            <person name="Liang C."/>
        </authorList>
    </citation>
    <scope>NUCLEOTIDE SEQUENCE [LARGE SCALE GENOMIC DNA]</scope>
    <source>
        <strain evidence="2">cv. G1812</strain>
    </source>
</reference>
<reference evidence="3" key="1">
    <citation type="journal article" date="2013" name="Nature">
        <title>Draft genome of the wheat A-genome progenitor Triticum urartu.</title>
        <authorList>
            <person name="Ling H.Q."/>
            <person name="Zhao S."/>
            <person name="Liu D."/>
            <person name="Wang J."/>
            <person name="Sun H."/>
            <person name="Zhang C."/>
            <person name="Fan H."/>
            <person name="Li D."/>
            <person name="Dong L."/>
            <person name="Tao Y."/>
            <person name="Gao C."/>
            <person name="Wu H."/>
            <person name="Li Y."/>
            <person name="Cui Y."/>
            <person name="Guo X."/>
            <person name="Zheng S."/>
            <person name="Wang B."/>
            <person name="Yu K."/>
            <person name="Liang Q."/>
            <person name="Yang W."/>
            <person name="Lou X."/>
            <person name="Chen J."/>
            <person name="Feng M."/>
            <person name="Jian J."/>
            <person name="Zhang X."/>
            <person name="Luo G."/>
            <person name="Jiang Y."/>
            <person name="Liu J."/>
            <person name="Wang Z."/>
            <person name="Sha Y."/>
            <person name="Zhang B."/>
            <person name="Wu H."/>
            <person name="Tang D."/>
            <person name="Shen Q."/>
            <person name="Xue P."/>
            <person name="Zou S."/>
            <person name="Wang X."/>
            <person name="Liu X."/>
            <person name="Wang F."/>
            <person name="Yang Y."/>
            <person name="An X."/>
            <person name="Dong Z."/>
            <person name="Zhang K."/>
            <person name="Zhang X."/>
            <person name="Luo M.C."/>
            <person name="Dvorak J."/>
            <person name="Tong Y."/>
            <person name="Wang J."/>
            <person name="Yang H."/>
            <person name="Li Z."/>
            <person name="Wang D."/>
            <person name="Zhang A."/>
            <person name="Wang J."/>
        </authorList>
    </citation>
    <scope>NUCLEOTIDE SEQUENCE</scope>
    <source>
        <strain evidence="3">cv. G1812</strain>
    </source>
</reference>
<proteinExistence type="predicted"/>
<feature type="region of interest" description="Disordered" evidence="1">
    <location>
        <begin position="1"/>
        <end position="53"/>
    </location>
</feature>
<dbReference type="Proteomes" id="UP000015106">
    <property type="component" value="Chromosome 2"/>
</dbReference>
<evidence type="ECO:0000256" key="1">
    <source>
        <dbReference type="SAM" id="MobiDB-lite"/>
    </source>
</evidence>
<name>A0A8R7PH28_TRIUA</name>
<accession>A0A8R7PH28</accession>
<organism evidence="2 3">
    <name type="scientific">Triticum urartu</name>
    <name type="common">Red wild einkorn</name>
    <name type="synonym">Crithodium urartu</name>
    <dbReference type="NCBI Taxonomy" id="4572"/>
    <lineage>
        <taxon>Eukaryota</taxon>
        <taxon>Viridiplantae</taxon>
        <taxon>Streptophyta</taxon>
        <taxon>Embryophyta</taxon>
        <taxon>Tracheophyta</taxon>
        <taxon>Spermatophyta</taxon>
        <taxon>Magnoliopsida</taxon>
        <taxon>Liliopsida</taxon>
        <taxon>Poales</taxon>
        <taxon>Poaceae</taxon>
        <taxon>BOP clade</taxon>
        <taxon>Pooideae</taxon>
        <taxon>Triticodae</taxon>
        <taxon>Triticeae</taxon>
        <taxon>Triticinae</taxon>
        <taxon>Triticum</taxon>
    </lineage>
</organism>
<sequence>MDFAPESPTAPRSWMQEHELPPPCCTHRSPSRRAARVPPPVRSPGHQSSHRRRALLIPSPGTAAGVSYLAALSPHLPDPPLPRRPPASCFSGAAAPSPASRTRRVQRSCFVDLDRPSRPSAAVDHLPKAQFAPAQLRSASRIRPQGQCAPPSRSPLPVGPTGLAHVVFFFLGTNLAFIQCFTDLQKNPPCSCI</sequence>
<evidence type="ECO:0000313" key="3">
    <source>
        <dbReference type="Proteomes" id="UP000015106"/>
    </source>
</evidence>
<dbReference type="AlphaFoldDB" id="A0A8R7PH28"/>